<dbReference type="Gene3D" id="2.40.50.100">
    <property type="match status" value="1"/>
</dbReference>
<keyword evidence="4" id="KW-0732">Signal</keyword>
<dbReference type="GO" id="GO:0015679">
    <property type="term" value="P:plasma membrane copper ion transport"/>
    <property type="evidence" value="ECO:0007669"/>
    <property type="project" value="TreeGrafter"/>
</dbReference>
<comment type="similarity">
    <text evidence="1">Belongs to the membrane fusion protein (MFP) (TC 8.A.1) family.</text>
</comment>
<dbReference type="RefSeq" id="WP_057838229.1">
    <property type="nucleotide sequence ID" value="NZ_LLXZ01000160.1"/>
</dbReference>
<dbReference type="GO" id="GO:0060003">
    <property type="term" value="P:copper ion export"/>
    <property type="evidence" value="ECO:0007669"/>
    <property type="project" value="TreeGrafter"/>
</dbReference>
<feature type="domain" description="CusB-like beta-barrel" evidence="5">
    <location>
        <begin position="171"/>
        <end position="244"/>
    </location>
</feature>
<dbReference type="Proteomes" id="UP000050863">
    <property type="component" value="Unassembled WGS sequence"/>
</dbReference>
<evidence type="ECO:0000259" key="6">
    <source>
        <dbReference type="Pfam" id="PF25973"/>
    </source>
</evidence>
<evidence type="ECO:0000256" key="4">
    <source>
        <dbReference type="SAM" id="SignalP"/>
    </source>
</evidence>
<reference evidence="8 9" key="1">
    <citation type="submission" date="2014-03" db="EMBL/GenBank/DDBJ databases">
        <title>Bradyrhizobium valentinum sp. nov., isolated from effective nodules of Lupinus mariae-josephae, a lupine endemic of basic-lime soils in Eastern Spain.</title>
        <authorList>
            <person name="Duran D."/>
            <person name="Rey L."/>
            <person name="Navarro A."/>
            <person name="Busquets A."/>
            <person name="Imperial J."/>
            <person name="Ruiz-Argueso T."/>
        </authorList>
    </citation>
    <scope>NUCLEOTIDE SEQUENCE [LARGE SCALE GENOMIC DNA]</scope>
    <source>
        <strain evidence="8 9">PAC68</strain>
    </source>
</reference>
<dbReference type="OrthoDB" id="9774837at2"/>
<gene>
    <name evidence="8" type="ORF">CQ12_15025</name>
</gene>
<dbReference type="InterPro" id="IPR058647">
    <property type="entry name" value="BSH_CzcB-like"/>
</dbReference>
<evidence type="ECO:0000256" key="1">
    <source>
        <dbReference type="ARBA" id="ARBA00009477"/>
    </source>
</evidence>
<dbReference type="InterPro" id="IPR051909">
    <property type="entry name" value="MFP_Cation_Efflux"/>
</dbReference>
<dbReference type="GO" id="GO:0030288">
    <property type="term" value="C:outer membrane-bounded periplasmic space"/>
    <property type="evidence" value="ECO:0007669"/>
    <property type="project" value="TreeGrafter"/>
</dbReference>
<dbReference type="Gene3D" id="2.40.420.20">
    <property type="match status" value="1"/>
</dbReference>
<evidence type="ECO:0000259" key="5">
    <source>
        <dbReference type="Pfam" id="PF25954"/>
    </source>
</evidence>
<feature type="signal peptide" evidence="4">
    <location>
        <begin position="1"/>
        <end position="20"/>
    </location>
</feature>
<dbReference type="InterPro" id="IPR058792">
    <property type="entry name" value="Beta-barrel_RND_2"/>
</dbReference>
<accession>A0A0R3L8M7</accession>
<dbReference type="PANTHER" id="PTHR30097">
    <property type="entry name" value="CATION EFFLUX SYSTEM PROTEIN CUSB"/>
    <property type="match status" value="1"/>
</dbReference>
<dbReference type="SUPFAM" id="SSF111369">
    <property type="entry name" value="HlyD-like secretion proteins"/>
    <property type="match status" value="1"/>
</dbReference>
<dbReference type="GO" id="GO:0046914">
    <property type="term" value="F:transition metal ion binding"/>
    <property type="evidence" value="ECO:0007669"/>
    <property type="project" value="TreeGrafter"/>
</dbReference>
<dbReference type="FunFam" id="2.40.30.170:FF:000010">
    <property type="entry name" value="Efflux RND transporter periplasmic adaptor subunit"/>
    <property type="match status" value="1"/>
</dbReference>
<evidence type="ECO:0000313" key="8">
    <source>
        <dbReference type="EMBL" id="KRR01983.1"/>
    </source>
</evidence>
<feature type="chain" id="PRO_5006442806" evidence="4">
    <location>
        <begin position="21"/>
        <end position="325"/>
    </location>
</feature>
<dbReference type="Pfam" id="PF25973">
    <property type="entry name" value="BSH_CzcB"/>
    <property type="match status" value="1"/>
</dbReference>
<dbReference type="Pfam" id="PF25954">
    <property type="entry name" value="Beta-barrel_RND_2"/>
    <property type="match status" value="1"/>
</dbReference>
<dbReference type="InterPro" id="IPR058649">
    <property type="entry name" value="CzcB_C"/>
</dbReference>
<dbReference type="EMBL" id="LLXZ01000160">
    <property type="protein sequence ID" value="KRR01983.1"/>
    <property type="molecule type" value="Genomic_DNA"/>
</dbReference>
<evidence type="ECO:0000256" key="3">
    <source>
        <dbReference type="SAM" id="MobiDB-lite"/>
    </source>
</evidence>
<sequence length="325" mass="34808">MRRIVTAAVVLLLLAGAVFAGMKILDAPTPGKNSTTTGHAHGHGDGEKEHAHDDDGVTMSDAKVLAAGIELEKVQPGTLRDVLRLNGILQANQEQTVQITPRFPGIVREVKKRVGDAVQKNEVVATIESNQSLTLYELRAPISGTVIDRQVSLGEYASEQKPAFTVSDLSTVWVDLAVPRRDFRRVKVGDAVMIDVEDGGPPVNANISYVSPIGAAETQSALARATAANAGGRLRPGLFVTARLILSEKKAPLVIKLSALQMLEKRNVVFARAGDRFEAREVELGDKDGEHAEVLFGLSEGDVYATRNSFVIKAEIGKGSAAHEH</sequence>
<dbReference type="PANTHER" id="PTHR30097:SF4">
    <property type="entry name" value="SLR6042 PROTEIN"/>
    <property type="match status" value="1"/>
</dbReference>
<feature type="domain" description="CzcB-like C-terminal circularly permuted SH3-like" evidence="7">
    <location>
        <begin position="254"/>
        <end position="313"/>
    </location>
</feature>
<evidence type="ECO:0000259" key="7">
    <source>
        <dbReference type="Pfam" id="PF25975"/>
    </source>
</evidence>
<evidence type="ECO:0000313" key="9">
    <source>
        <dbReference type="Proteomes" id="UP000050863"/>
    </source>
</evidence>
<dbReference type="STRING" id="280332.CQ12_15025"/>
<feature type="region of interest" description="Disordered" evidence="3">
    <location>
        <begin position="29"/>
        <end position="55"/>
    </location>
</feature>
<dbReference type="NCBIfam" id="NF045680">
    <property type="entry name" value="DiMtlExpIhpB"/>
    <property type="match status" value="1"/>
</dbReference>
<feature type="compositionally biased region" description="Basic and acidic residues" evidence="3">
    <location>
        <begin position="42"/>
        <end position="55"/>
    </location>
</feature>
<feature type="domain" description="CzcB-like barrel-sandwich hybrid" evidence="6">
    <location>
        <begin position="95"/>
        <end position="168"/>
    </location>
</feature>
<proteinExistence type="inferred from homology"/>
<comment type="caution">
    <text evidence="8">The sequence shown here is derived from an EMBL/GenBank/DDBJ whole genome shotgun (WGS) entry which is preliminary data.</text>
</comment>
<dbReference type="Gene3D" id="2.40.30.170">
    <property type="match status" value="1"/>
</dbReference>
<keyword evidence="9" id="KW-1185">Reference proteome</keyword>
<evidence type="ECO:0000256" key="2">
    <source>
        <dbReference type="ARBA" id="ARBA00022448"/>
    </source>
</evidence>
<protein>
    <submittedName>
        <fullName evidence="8">Hemolysin D</fullName>
    </submittedName>
</protein>
<dbReference type="Pfam" id="PF25975">
    <property type="entry name" value="CzcB_C"/>
    <property type="match status" value="1"/>
</dbReference>
<dbReference type="AlphaFoldDB" id="A0A0R3L8M7"/>
<organism evidence="8 9">
    <name type="scientific">Bradyrhizobium jicamae</name>
    <dbReference type="NCBI Taxonomy" id="280332"/>
    <lineage>
        <taxon>Bacteria</taxon>
        <taxon>Pseudomonadati</taxon>
        <taxon>Pseudomonadota</taxon>
        <taxon>Alphaproteobacteria</taxon>
        <taxon>Hyphomicrobiales</taxon>
        <taxon>Nitrobacteraceae</taxon>
        <taxon>Bradyrhizobium</taxon>
    </lineage>
</organism>
<name>A0A0R3L8M7_9BRAD</name>
<keyword evidence="2" id="KW-0813">Transport</keyword>